<evidence type="ECO:0000256" key="6">
    <source>
        <dbReference type="ARBA" id="ARBA00023136"/>
    </source>
</evidence>
<dbReference type="Pfam" id="PF03916">
    <property type="entry name" value="NrfD"/>
    <property type="match status" value="1"/>
</dbReference>
<dbReference type="EMBL" id="DRLD01000165">
    <property type="protein sequence ID" value="HED10224.1"/>
    <property type="molecule type" value="Genomic_DNA"/>
</dbReference>
<dbReference type="Proteomes" id="UP000886005">
    <property type="component" value="Unassembled WGS sequence"/>
</dbReference>
<feature type="transmembrane region" description="Helical" evidence="7">
    <location>
        <begin position="148"/>
        <end position="170"/>
    </location>
</feature>
<keyword evidence="3" id="KW-1003">Cell membrane</keyword>
<dbReference type="PANTHER" id="PTHR34856">
    <property type="entry name" value="PROTEIN NRFD"/>
    <property type="match status" value="1"/>
</dbReference>
<evidence type="ECO:0000313" key="8">
    <source>
        <dbReference type="EMBL" id="HED10224.1"/>
    </source>
</evidence>
<keyword evidence="4 7" id="KW-0812">Transmembrane</keyword>
<organism evidence="8">
    <name type="scientific">Caldithrix abyssi</name>
    <dbReference type="NCBI Taxonomy" id="187145"/>
    <lineage>
        <taxon>Bacteria</taxon>
        <taxon>Pseudomonadati</taxon>
        <taxon>Calditrichota</taxon>
        <taxon>Calditrichia</taxon>
        <taxon>Calditrichales</taxon>
        <taxon>Calditrichaceae</taxon>
        <taxon>Caldithrix</taxon>
    </lineage>
</organism>
<dbReference type="GO" id="GO:0005886">
    <property type="term" value="C:plasma membrane"/>
    <property type="evidence" value="ECO:0007669"/>
    <property type="project" value="UniProtKB-SubCell"/>
</dbReference>
<evidence type="ECO:0000256" key="4">
    <source>
        <dbReference type="ARBA" id="ARBA00022692"/>
    </source>
</evidence>
<feature type="transmembrane region" description="Helical" evidence="7">
    <location>
        <begin position="255"/>
        <end position="272"/>
    </location>
</feature>
<keyword evidence="6 7" id="KW-0472">Membrane</keyword>
<comment type="similarity">
    <text evidence="2">Belongs to the NrfD family.</text>
</comment>
<dbReference type="InterPro" id="IPR052049">
    <property type="entry name" value="Electron_transfer_protein"/>
</dbReference>
<feature type="transmembrane region" description="Helical" evidence="7">
    <location>
        <begin position="28"/>
        <end position="49"/>
    </location>
</feature>
<feature type="transmembrane region" description="Helical" evidence="7">
    <location>
        <begin position="61"/>
        <end position="82"/>
    </location>
</feature>
<dbReference type="Gene3D" id="1.20.1630.10">
    <property type="entry name" value="Formate dehydrogenase/DMSO reductase domain"/>
    <property type="match status" value="1"/>
</dbReference>
<dbReference type="AlphaFoldDB" id="A0A7V1LLJ7"/>
<comment type="subcellular location">
    <subcellularLocation>
        <location evidence="1">Cell membrane</location>
        <topology evidence="1">Multi-pass membrane protein</topology>
    </subcellularLocation>
</comment>
<evidence type="ECO:0000256" key="1">
    <source>
        <dbReference type="ARBA" id="ARBA00004651"/>
    </source>
</evidence>
<dbReference type="PANTHER" id="PTHR34856:SF2">
    <property type="entry name" value="PROTEIN NRFD"/>
    <property type="match status" value="1"/>
</dbReference>
<proteinExistence type="inferred from homology"/>
<reference evidence="8" key="1">
    <citation type="journal article" date="2020" name="mSystems">
        <title>Genome- and Community-Level Interaction Insights into Carbon Utilization and Element Cycling Functions of Hydrothermarchaeota in Hydrothermal Sediment.</title>
        <authorList>
            <person name="Zhou Z."/>
            <person name="Liu Y."/>
            <person name="Xu W."/>
            <person name="Pan J."/>
            <person name="Luo Z.H."/>
            <person name="Li M."/>
        </authorList>
    </citation>
    <scope>NUCLEOTIDE SEQUENCE [LARGE SCALE GENOMIC DNA]</scope>
    <source>
        <strain evidence="8">HyVt-456</strain>
    </source>
</reference>
<gene>
    <name evidence="8" type="ORF">ENJ10_06020</name>
</gene>
<comment type="caution">
    <text evidence="8">The sequence shown here is derived from an EMBL/GenBank/DDBJ whole genome shotgun (WGS) entry which is preliminary data.</text>
</comment>
<dbReference type="InterPro" id="IPR005614">
    <property type="entry name" value="NrfD-like"/>
</dbReference>
<feature type="transmembrane region" description="Helical" evidence="7">
    <location>
        <begin position="102"/>
        <end position="122"/>
    </location>
</feature>
<evidence type="ECO:0000256" key="7">
    <source>
        <dbReference type="SAM" id="Phobius"/>
    </source>
</evidence>
<name>A0A7V1LLJ7_CALAY</name>
<feature type="transmembrane region" description="Helical" evidence="7">
    <location>
        <begin position="215"/>
        <end position="235"/>
    </location>
</feature>
<keyword evidence="5 7" id="KW-1133">Transmembrane helix</keyword>
<evidence type="ECO:0000256" key="5">
    <source>
        <dbReference type="ARBA" id="ARBA00022989"/>
    </source>
</evidence>
<sequence>MNEIAITSGRMNQGVDPVLHAWTWEIPLYLYLGGLVAGILFFSAFFYLRHRENVFPAAIKIAPLFTPFMLAIGLLALFLDLTHKLYFWRLYTTIRWESPMSWGAWTLMIIFPLSIIWSAFWVKDVFPRWDWKIPFVEKSIDFLARYKAYFAWALIAFSAILGMYTGILLSAFNARPFWNTSILGPLFLVSGLSTGAAFILLISRSEQERHRFSQIDTFLIGTEIFLIIHLFMGFLASTSVHIHAAEMFLGGPYTAVFWTLVVGLGLLVPMFIEIMELRGVKVPVVIPAVLVLFGGLMLRFIVVDAGQSSRWLYKFMEQLIF</sequence>
<evidence type="ECO:0000256" key="3">
    <source>
        <dbReference type="ARBA" id="ARBA00022475"/>
    </source>
</evidence>
<feature type="transmembrane region" description="Helical" evidence="7">
    <location>
        <begin position="182"/>
        <end position="203"/>
    </location>
</feature>
<evidence type="ECO:0000256" key="2">
    <source>
        <dbReference type="ARBA" id="ARBA00008929"/>
    </source>
</evidence>
<feature type="transmembrane region" description="Helical" evidence="7">
    <location>
        <begin position="284"/>
        <end position="302"/>
    </location>
</feature>
<accession>A0A7V1LLJ7</accession>
<protein>
    <submittedName>
        <fullName evidence="8">Nitrite reductase</fullName>
    </submittedName>
</protein>